<reference evidence="1" key="1">
    <citation type="submission" date="2023-05" db="EMBL/GenBank/DDBJ databases">
        <title>Nepenthes gracilis genome sequencing.</title>
        <authorList>
            <person name="Fukushima K."/>
        </authorList>
    </citation>
    <scope>NUCLEOTIDE SEQUENCE</scope>
    <source>
        <strain evidence="1">SING2019-196</strain>
    </source>
</reference>
<accession>A0AAD3RWY5</accession>
<comment type="caution">
    <text evidence="1">The sequence shown here is derived from an EMBL/GenBank/DDBJ whole genome shotgun (WGS) entry which is preliminary data.</text>
</comment>
<protein>
    <submittedName>
        <fullName evidence="1">Uncharacterized protein</fullName>
    </submittedName>
</protein>
<dbReference type="Proteomes" id="UP001279734">
    <property type="component" value="Unassembled WGS sequence"/>
</dbReference>
<keyword evidence="2" id="KW-1185">Reference proteome</keyword>
<sequence>MKHANFQRVVLASWTFNGNGVLMFSIVAKLRNVRVGLKWRNQLLFTLTSSSWSSLLEKRNNCCIRGLTMLDGSIAASDLEFYDETLLYFCKFLGLAQPTGITVTNLWLFITESILDESLSSLSNVFTVEEIYSIVFRMGDSHA</sequence>
<proteinExistence type="predicted"/>
<gene>
    <name evidence="1" type="ORF">Nepgr_000945</name>
</gene>
<dbReference type="EMBL" id="BSYO01000001">
    <property type="protein sequence ID" value="GMG99105.1"/>
    <property type="molecule type" value="Genomic_DNA"/>
</dbReference>
<evidence type="ECO:0000313" key="1">
    <source>
        <dbReference type="EMBL" id="GMG99105.1"/>
    </source>
</evidence>
<evidence type="ECO:0000313" key="2">
    <source>
        <dbReference type="Proteomes" id="UP001279734"/>
    </source>
</evidence>
<organism evidence="1 2">
    <name type="scientific">Nepenthes gracilis</name>
    <name type="common">Slender pitcher plant</name>
    <dbReference type="NCBI Taxonomy" id="150966"/>
    <lineage>
        <taxon>Eukaryota</taxon>
        <taxon>Viridiplantae</taxon>
        <taxon>Streptophyta</taxon>
        <taxon>Embryophyta</taxon>
        <taxon>Tracheophyta</taxon>
        <taxon>Spermatophyta</taxon>
        <taxon>Magnoliopsida</taxon>
        <taxon>eudicotyledons</taxon>
        <taxon>Gunneridae</taxon>
        <taxon>Pentapetalae</taxon>
        <taxon>Caryophyllales</taxon>
        <taxon>Nepenthaceae</taxon>
        <taxon>Nepenthes</taxon>
    </lineage>
</organism>
<dbReference type="AlphaFoldDB" id="A0AAD3RWY5"/>
<name>A0AAD3RWY5_NEPGR</name>